<accession>A0A1L9RIC6</accession>
<organism evidence="7 8">
    <name type="scientific">Aspergillus wentii DTO 134E9</name>
    <dbReference type="NCBI Taxonomy" id="1073089"/>
    <lineage>
        <taxon>Eukaryota</taxon>
        <taxon>Fungi</taxon>
        <taxon>Dikarya</taxon>
        <taxon>Ascomycota</taxon>
        <taxon>Pezizomycotina</taxon>
        <taxon>Eurotiomycetes</taxon>
        <taxon>Eurotiomycetidae</taxon>
        <taxon>Eurotiales</taxon>
        <taxon>Aspergillaceae</taxon>
        <taxon>Aspergillus</taxon>
        <taxon>Aspergillus subgen. Cremei</taxon>
    </lineage>
</organism>
<dbReference type="PANTHER" id="PTHR47356:SF2">
    <property type="entry name" value="FAD-BINDING DOMAIN-CONTAINING PROTEIN-RELATED"/>
    <property type="match status" value="1"/>
</dbReference>
<dbReference type="STRING" id="1073089.A0A1L9RIC6"/>
<protein>
    <recommendedName>
        <fullName evidence="6">FAD-binding domain-containing protein</fullName>
    </recommendedName>
</protein>
<evidence type="ECO:0000313" key="7">
    <source>
        <dbReference type="EMBL" id="OJJ34675.1"/>
    </source>
</evidence>
<dbReference type="GeneID" id="63752810"/>
<dbReference type="SUPFAM" id="SSF51905">
    <property type="entry name" value="FAD/NAD(P)-binding domain"/>
    <property type="match status" value="1"/>
</dbReference>
<evidence type="ECO:0000256" key="1">
    <source>
        <dbReference type="ARBA" id="ARBA00007992"/>
    </source>
</evidence>
<keyword evidence="8" id="KW-1185">Reference proteome</keyword>
<keyword evidence="5" id="KW-0472">Membrane</keyword>
<dbReference type="InterPro" id="IPR050562">
    <property type="entry name" value="FAD_mOase_fung"/>
</dbReference>
<dbReference type="RefSeq" id="XP_040688351.1">
    <property type="nucleotide sequence ID" value="XM_040836962.1"/>
</dbReference>
<gene>
    <name evidence="7" type="ORF">ASPWEDRAFT_474104</name>
</gene>
<dbReference type="PANTHER" id="PTHR47356">
    <property type="entry name" value="FAD-DEPENDENT MONOOXYGENASE ASQG-RELATED"/>
    <property type="match status" value="1"/>
</dbReference>
<keyword evidence="5" id="KW-1133">Transmembrane helix</keyword>
<dbReference type="Gene3D" id="3.50.50.60">
    <property type="entry name" value="FAD/NAD(P)-binding domain"/>
    <property type="match status" value="1"/>
</dbReference>
<dbReference type="Pfam" id="PF01494">
    <property type="entry name" value="FAD_binding_3"/>
    <property type="match status" value="2"/>
</dbReference>
<comment type="similarity">
    <text evidence="1">Belongs to the paxM FAD-dependent monooxygenase family.</text>
</comment>
<evidence type="ECO:0000256" key="2">
    <source>
        <dbReference type="ARBA" id="ARBA00022630"/>
    </source>
</evidence>
<evidence type="ECO:0000256" key="3">
    <source>
        <dbReference type="ARBA" id="ARBA00022827"/>
    </source>
</evidence>
<dbReference type="VEuPathDB" id="FungiDB:ASPWEDRAFT_474104"/>
<dbReference type="Proteomes" id="UP000184383">
    <property type="component" value="Unassembled WGS sequence"/>
</dbReference>
<proteinExistence type="inferred from homology"/>
<dbReference type="InterPro" id="IPR002938">
    <property type="entry name" value="FAD-bd"/>
</dbReference>
<keyword evidence="4" id="KW-0560">Oxidoreductase</keyword>
<name>A0A1L9RIC6_ASPWE</name>
<evidence type="ECO:0000256" key="5">
    <source>
        <dbReference type="SAM" id="Phobius"/>
    </source>
</evidence>
<keyword evidence="5" id="KW-0812">Transmembrane</keyword>
<dbReference type="OrthoDB" id="10029326at2759"/>
<feature type="transmembrane region" description="Helical" evidence="5">
    <location>
        <begin position="216"/>
        <end position="233"/>
    </location>
</feature>
<dbReference type="EMBL" id="KV878212">
    <property type="protein sequence ID" value="OJJ34675.1"/>
    <property type="molecule type" value="Genomic_DNA"/>
</dbReference>
<reference evidence="8" key="1">
    <citation type="journal article" date="2017" name="Genome Biol.">
        <title>Comparative genomics reveals high biological diversity and specific adaptations in the industrially and medically important fungal genus Aspergillus.</title>
        <authorList>
            <person name="de Vries R.P."/>
            <person name="Riley R."/>
            <person name="Wiebenga A."/>
            <person name="Aguilar-Osorio G."/>
            <person name="Amillis S."/>
            <person name="Uchima C.A."/>
            <person name="Anderluh G."/>
            <person name="Asadollahi M."/>
            <person name="Askin M."/>
            <person name="Barry K."/>
            <person name="Battaglia E."/>
            <person name="Bayram O."/>
            <person name="Benocci T."/>
            <person name="Braus-Stromeyer S.A."/>
            <person name="Caldana C."/>
            <person name="Canovas D."/>
            <person name="Cerqueira G.C."/>
            <person name="Chen F."/>
            <person name="Chen W."/>
            <person name="Choi C."/>
            <person name="Clum A."/>
            <person name="Dos Santos R.A."/>
            <person name="Damasio A.R."/>
            <person name="Diallinas G."/>
            <person name="Emri T."/>
            <person name="Fekete E."/>
            <person name="Flipphi M."/>
            <person name="Freyberg S."/>
            <person name="Gallo A."/>
            <person name="Gournas C."/>
            <person name="Habgood R."/>
            <person name="Hainaut M."/>
            <person name="Harispe M.L."/>
            <person name="Henrissat B."/>
            <person name="Hilden K.S."/>
            <person name="Hope R."/>
            <person name="Hossain A."/>
            <person name="Karabika E."/>
            <person name="Karaffa L."/>
            <person name="Karanyi Z."/>
            <person name="Krasevec N."/>
            <person name="Kuo A."/>
            <person name="Kusch H."/>
            <person name="LaButti K."/>
            <person name="Lagendijk E.L."/>
            <person name="Lapidus A."/>
            <person name="Levasseur A."/>
            <person name="Lindquist E."/>
            <person name="Lipzen A."/>
            <person name="Logrieco A.F."/>
            <person name="MacCabe A."/>
            <person name="Maekelae M.R."/>
            <person name="Malavazi I."/>
            <person name="Melin P."/>
            <person name="Meyer V."/>
            <person name="Mielnichuk N."/>
            <person name="Miskei M."/>
            <person name="Molnar A.P."/>
            <person name="Mule G."/>
            <person name="Ngan C.Y."/>
            <person name="Orejas M."/>
            <person name="Orosz E."/>
            <person name="Ouedraogo J.P."/>
            <person name="Overkamp K.M."/>
            <person name="Park H.-S."/>
            <person name="Perrone G."/>
            <person name="Piumi F."/>
            <person name="Punt P.J."/>
            <person name="Ram A.F."/>
            <person name="Ramon A."/>
            <person name="Rauscher S."/>
            <person name="Record E."/>
            <person name="Riano-Pachon D.M."/>
            <person name="Robert V."/>
            <person name="Roehrig J."/>
            <person name="Ruller R."/>
            <person name="Salamov A."/>
            <person name="Salih N.S."/>
            <person name="Samson R.A."/>
            <person name="Sandor E."/>
            <person name="Sanguinetti M."/>
            <person name="Schuetze T."/>
            <person name="Sepcic K."/>
            <person name="Shelest E."/>
            <person name="Sherlock G."/>
            <person name="Sophianopoulou V."/>
            <person name="Squina F.M."/>
            <person name="Sun H."/>
            <person name="Susca A."/>
            <person name="Todd R.B."/>
            <person name="Tsang A."/>
            <person name="Unkles S.E."/>
            <person name="van de Wiele N."/>
            <person name="van Rossen-Uffink D."/>
            <person name="Oliveira J.V."/>
            <person name="Vesth T.C."/>
            <person name="Visser J."/>
            <person name="Yu J.-H."/>
            <person name="Zhou M."/>
            <person name="Andersen M.R."/>
            <person name="Archer D.B."/>
            <person name="Baker S.E."/>
            <person name="Benoit I."/>
            <person name="Brakhage A.A."/>
            <person name="Braus G.H."/>
            <person name="Fischer R."/>
            <person name="Frisvad J.C."/>
            <person name="Goldman G.H."/>
            <person name="Houbraken J."/>
            <person name="Oakley B."/>
            <person name="Pocsi I."/>
            <person name="Scazzocchio C."/>
            <person name="Seiboth B."/>
            <person name="vanKuyk P.A."/>
            <person name="Wortman J."/>
            <person name="Dyer P.S."/>
            <person name="Grigoriev I.V."/>
        </authorList>
    </citation>
    <scope>NUCLEOTIDE SEQUENCE [LARGE SCALE GENOMIC DNA]</scope>
    <source>
        <strain evidence="8">DTO 134E9</strain>
    </source>
</reference>
<dbReference type="AlphaFoldDB" id="A0A1L9RIC6"/>
<feature type="domain" description="FAD-binding" evidence="6">
    <location>
        <begin position="287"/>
        <end position="343"/>
    </location>
</feature>
<dbReference type="InterPro" id="IPR036188">
    <property type="entry name" value="FAD/NAD-bd_sf"/>
</dbReference>
<evidence type="ECO:0000313" key="8">
    <source>
        <dbReference type="Proteomes" id="UP000184383"/>
    </source>
</evidence>
<keyword evidence="3" id="KW-0274">FAD</keyword>
<keyword evidence="2" id="KW-0285">Flavoprotein</keyword>
<dbReference type="GO" id="GO:0004497">
    <property type="term" value="F:monooxygenase activity"/>
    <property type="evidence" value="ECO:0007669"/>
    <property type="project" value="InterPro"/>
</dbReference>
<sequence length="438" mass="48454">MAANHVTVGIVGGGIAGLTLAKMLERLNISYTLWDAYEIAPPAGASIGLTPNGLRILDQLGIIDKVEAYSVPRDSWEHRDGDDDGRLYTSSYASGACDKKLGYDTFFMERRRLLEILYESIEDKSRIHPSTRVVSVANHATGATVTTAAGTRTTCDFVAGADGVHSIVRREIEAATVDFKMAPDYLDSLCACVYGISASVPQIGPGRAFTVYRRDVSALVFSGLGGVLYWFLFKDLKSPIQYGQKQRYDEKDIEAVYCHMADTMIAPGVRFSDIYRNKKAATMTVLEEGMANVWYSGRMFLLGDSAHKMVPHAAMGANQAMESAACFVNNLRPILNSTDSQSTISVSDAEACLEKYAHRRKDRLQDSMQTATSACRTQLKIGTASDAFLLRLPGITEEQWLSKSLAHLCQAEYLEGWSWNSDRVLFYIKEAERMRTEF</sequence>
<dbReference type="GO" id="GO:0071949">
    <property type="term" value="F:FAD binding"/>
    <property type="evidence" value="ECO:0007669"/>
    <property type="project" value="InterPro"/>
</dbReference>
<feature type="domain" description="FAD-binding" evidence="6">
    <location>
        <begin position="6"/>
        <end position="175"/>
    </location>
</feature>
<evidence type="ECO:0000259" key="6">
    <source>
        <dbReference type="Pfam" id="PF01494"/>
    </source>
</evidence>
<evidence type="ECO:0000256" key="4">
    <source>
        <dbReference type="ARBA" id="ARBA00023002"/>
    </source>
</evidence>
<dbReference type="PRINTS" id="PR00420">
    <property type="entry name" value="RNGMNOXGNASE"/>
</dbReference>